<comment type="caution">
    <text evidence="2">The sequence shown here is derived from an EMBL/GenBank/DDBJ whole genome shotgun (WGS) entry which is preliminary data.</text>
</comment>
<proteinExistence type="predicted"/>
<dbReference type="HOGENOM" id="CLU_011226_12_1_4"/>
<keyword evidence="2" id="KW-0808">Transferase</keyword>
<dbReference type="InterPro" id="IPR036249">
    <property type="entry name" value="Thioredoxin-like_sf"/>
</dbReference>
<feature type="domain" description="GST N-terminal" evidence="1">
    <location>
        <begin position="8"/>
        <end position="71"/>
    </location>
</feature>
<dbReference type="STRING" id="267212.GCA_001063965_00463"/>
<sequence>MKLYTSTTSPYSRAIMLAALARGMDGLQLAFADPWATPPELTAANPLSQVPALLTDGGETICGTAYVADFLLDHPLQSAHQAAVAGYAQALLDQVVKAFSLAKFLPEGMAEHPHIPRARAAVVRGLEHAPQLDAHTDDFAMHLLGMAFSYAELRHPALFGHLDAANRAAFAAYQQRPDVRAVGISELEKHPADLAAVRAAIRA</sequence>
<dbReference type="EC" id="2.5.1.18" evidence="2"/>
<evidence type="ECO:0000259" key="1">
    <source>
        <dbReference type="Pfam" id="PF13409"/>
    </source>
</evidence>
<dbReference type="AlphaFoldDB" id="F2BB86"/>
<dbReference type="InterPro" id="IPR004045">
    <property type="entry name" value="Glutathione_S-Trfase_N"/>
</dbReference>
<evidence type="ECO:0000313" key="2">
    <source>
        <dbReference type="EMBL" id="EGF11346.1"/>
    </source>
</evidence>
<accession>F2BB86</accession>
<dbReference type="GO" id="GO:0004364">
    <property type="term" value="F:glutathione transferase activity"/>
    <property type="evidence" value="ECO:0007669"/>
    <property type="project" value="UniProtKB-EC"/>
</dbReference>
<dbReference type="Gene3D" id="1.20.1050.10">
    <property type="match status" value="1"/>
</dbReference>
<dbReference type="Proteomes" id="UP000004105">
    <property type="component" value="Unassembled WGS sequence"/>
</dbReference>
<dbReference type="EMBL" id="AFAY01000020">
    <property type="protein sequence ID" value="EGF11346.1"/>
    <property type="molecule type" value="Genomic_DNA"/>
</dbReference>
<evidence type="ECO:0000313" key="3">
    <source>
        <dbReference type="Proteomes" id="UP000004105"/>
    </source>
</evidence>
<dbReference type="SUPFAM" id="SSF52833">
    <property type="entry name" value="Thioredoxin-like"/>
    <property type="match status" value="1"/>
</dbReference>
<dbReference type="OrthoDB" id="8634103at2"/>
<gene>
    <name evidence="2" type="primary">gst2</name>
    <name evidence="2" type="ORF">HMPREF9123_0990</name>
</gene>
<dbReference type="Pfam" id="PF13409">
    <property type="entry name" value="GST_N_2"/>
    <property type="match status" value="1"/>
</dbReference>
<organism evidence="2 3">
    <name type="scientific">Neisseria bacilliformis ATCC BAA-1200</name>
    <dbReference type="NCBI Taxonomy" id="888742"/>
    <lineage>
        <taxon>Bacteria</taxon>
        <taxon>Pseudomonadati</taxon>
        <taxon>Pseudomonadota</taxon>
        <taxon>Betaproteobacteria</taxon>
        <taxon>Neisseriales</taxon>
        <taxon>Neisseriaceae</taxon>
        <taxon>Neisseria</taxon>
    </lineage>
</organism>
<protein>
    <submittedName>
        <fullName evidence="2">Glutathione S-transferase</fullName>
        <ecNumber evidence="2">2.5.1.18</ecNumber>
    </submittedName>
</protein>
<dbReference type="RefSeq" id="WP_007342000.1">
    <property type="nucleotide sequence ID" value="NZ_GL878494.1"/>
</dbReference>
<dbReference type="Gene3D" id="3.40.30.10">
    <property type="entry name" value="Glutaredoxin"/>
    <property type="match status" value="1"/>
</dbReference>
<keyword evidence="3" id="KW-1185">Reference proteome</keyword>
<name>F2BB86_9NEIS</name>
<reference evidence="2 3" key="1">
    <citation type="submission" date="2011-02" db="EMBL/GenBank/DDBJ databases">
        <authorList>
            <person name="Muzny D."/>
            <person name="Qin X."/>
            <person name="Deng J."/>
            <person name="Jiang H."/>
            <person name="Liu Y."/>
            <person name="Qu J."/>
            <person name="Song X.-Z."/>
            <person name="Zhang L."/>
            <person name="Thornton R."/>
            <person name="Coyle M."/>
            <person name="Francisco L."/>
            <person name="Jackson L."/>
            <person name="Javaid M."/>
            <person name="Korchina V."/>
            <person name="Kovar C."/>
            <person name="Mata R."/>
            <person name="Mathew T."/>
            <person name="Ngo R."/>
            <person name="Nguyen L."/>
            <person name="Nguyen N."/>
            <person name="Okwuonu G."/>
            <person name="Ongeri F."/>
            <person name="Pham C."/>
            <person name="Simmons D."/>
            <person name="Wilczek-Boney K."/>
            <person name="Hale W."/>
            <person name="Jakkamsetti A."/>
            <person name="Pham P."/>
            <person name="Ruth R."/>
            <person name="San Lucas F."/>
            <person name="Warren J."/>
            <person name="Zhang J."/>
            <person name="Zhao Z."/>
            <person name="Zhou C."/>
            <person name="Zhu D."/>
            <person name="Lee S."/>
            <person name="Bess C."/>
            <person name="Blankenburg K."/>
            <person name="Forbes L."/>
            <person name="Fu Q."/>
            <person name="Gubbala S."/>
            <person name="Hirani K."/>
            <person name="Jayaseelan J.C."/>
            <person name="Lara F."/>
            <person name="Munidasa M."/>
            <person name="Palculict T."/>
            <person name="Patil S."/>
            <person name="Pu L.-L."/>
            <person name="Saada N."/>
            <person name="Tang L."/>
            <person name="Weissenberger G."/>
            <person name="Zhu Y."/>
            <person name="Hemphill L."/>
            <person name="Shang Y."/>
            <person name="Youmans B."/>
            <person name="Ayvaz T."/>
            <person name="Ross M."/>
            <person name="Santibanez J."/>
            <person name="Aqrawi P."/>
            <person name="Gross S."/>
            <person name="Joshi V."/>
            <person name="Fowler G."/>
            <person name="Nazareth L."/>
            <person name="Reid J."/>
            <person name="Worley K."/>
            <person name="Petrosino J."/>
            <person name="Highlander S."/>
            <person name="Gibbs R."/>
        </authorList>
    </citation>
    <scope>NUCLEOTIDE SEQUENCE [LARGE SCALE GENOMIC DNA]</scope>
    <source>
        <strain evidence="2 3">ATCC BAA-1200</strain>
    </source>
</reference>